<feature type="region of interest" description="Disordered" evidence="1">
    <location>
        <begin position="135"/>
        <end position="172"/>
    </location>
</feature>
<dbReference type="Proteomes" id="UP000683360">
    <property type="component" value="Unassembled WGS sequence"/>
</dbReference>
<dbReference type="AlphaFoldDB" id="A0A8S3RZK2"/>
<name>A0A8S3RZK2_MYTED</name>
<evidence type="ECO:0000313" key="2">
    <source>
        <dbReference type="EMBL" id="CAG2215010.1"/>
    </source>
</evidence>
<evidence type="ECO:0000256" key="1">
    <source>
        <dbReference type="SAM" id="MobiDB-lite"/>
    </source>
</evidence>
<organism evidence="2 3">
    <name type="scientific">Mytilus edulis</name>
    <name type="common">Blue mussel</name>
    <dbReference type="NCBI Taxonomy" id="6550"/>
    <lineage>
        <taxon>Eukaryota</taxon>
        <taxon>Metazoa</taxon>
        <taxon>Spiralia</taxon>
        <taxon>Lophotrochozoa</taxon>
        <taxon>Mollusca</taxon>
        <taxon>Bivalvia</taxon>
        <taxon>Autobranchia</taxon>
        <taxon>Pteriomorphia</taxon>
        <taxon>Mytilida</taxon>
        <taxon>Mytiloidea</taxon>
        <taxon>Mytilidae</taxon>
        <taxon>Mytilinae</taxon>
        <taxon>Mytilus</taxon>
    </lineage>
</organism>
<evidence type="ECO:0000313" key="3">
    <source>
        <dbReference type="Proteomes" id="UP000683360"/>
    </source>
</evidence>
<sequence length="184" mass="21341">MLEYARDFSTITGESLKRVSVWSLKYFTHPNSYYPVPNSNMPLSDVFDIKFDLEIKKVSKTDVVAMKSWIENYRPIRQRSVRDETTKDKAGTLPISLYWNQDIQNRGHIEFRISNEVRVTEETMNKPNEILVDEILDDSDNSDEYDSSSSSDDSHDTQEQTENENIGHISRSGRVVRATVRLDL</sequence>
<dbReference type="OrthoDB" id="5986328at2759"/>
<dbReference type="EMBL" id="CAJPWZ010001433">
    <property type="protein sequence ID" value="CAG2215010.1"/>
    <property type="molecule type" value="Genomic_DNA"/>
</dbReference>
<reference evidence="2" key="1">
    <citation type="submission" date="2021-03" db="EMBL/GenBank/DDBJ databases">
        <authorList>
            <person name="Bekaert M."/>
        </authorList>
    </citation>
    <scope>NUCLEOTIDE SEQUENCE</scope>
</reference>
<accession>A0A8S3RZK2</accession>
<protein>
    <submittedName>
        <fullName evidence="2">Uncharacterized protein</fullName>
    </submittedName>
</protein>
<comment type="caution">
    <text evidence="2">The sequence shown here is derived from an EMBL/GenBank/DDBJ whole genome shotgun (WGS) entry which is preliminary data.</text>
</comment>
<proteinExistence type="predicted"/>
<feature type="compositionally biased region" description="Acidic residues" evidence="1">
    <location>
        <begin position="135"/>
        <end position="146"/>
    </location>
</feature>
<gene>
    <name evidence="2" type="ORF">MEDL_28811</name>
</gene>
<keyword evidence="3" id="KW-1185">Reference proteome</keyword>